<dbReference type="InterPro" id="IPR039298">
    <property type="entry name" value="ACOT13"/>
</dbReference>
<evidence type="ECO:0000259" key="3">
    <source>
        <dbReference type="Pfam" id="PF03061"/>
    </source>
</evidence>
<organism evidence="4 7">
    <name type="scientific">Phascolarctobacterium faecium</name>
    <dbReference type="NCBI Taxonomy" id="33025"/>
    <lineage>
        <taxon>Bacteria</taxon>
        <taxon>Bacillati</taxon>
        <taxon>Bacillota</taxon>
        <taxon>Negativicutes</taxon>
        <taxon>Acidaminococcales</taxon>
        <taxon>Acidaminococcaceae</taxon>
        <taxon>Phascolarctobacterium</taxon>
    </lineage>
</organism>
<dbReference type="Pfam" id="PF03061">
    <property type="entry name" value="4HBT"/>
    <property type="match status" value="1"/>
</dbReference>
<keyword evidence="2" id="KW-0378">Hydrolase</keyword>
<dbReference type="PANTHER" id="PTHR21660:SF1">
    <property type="entry name" value="ACYL-COENZYME A THIOESTERASE 13"/>
    <property type="match status" value="1"/>
</dbReference>
<comment type="caution">
    <text evidence="4">The sequence shown here is derived from an EMBL/GenBank/DDBJ whole genome shotgun (WGS) entry which is preliminary data.</text>
</comment>
<dbReference type="AlphaFoldDB" id="A0A7X2XE68"/>
<evidence type="ECO:0000313" key="4">
    <source>
        <dbReference type="EMBL" id="MTT75099.1"/>
    </source>
</evidence>
<dbReference type="PANTHER" id="PTHR21660">
    <property type="entry name" value="THIOESTERASE SUPERFAMILY MEMBER-RELATED"/>
    <property type="match status" value="1"/>
</dbReference>
<sequence>MRKVNPEYAKAIMAIANRAPYLKLLGMKICELDYGYCRVETQINDSLNNPFASVHGGVFSSILDTATFWALYCCIGEEDGITTLDLQVNNLAAADSGKIIAEGRLIRMGRTIGLAEGTLKDENGRLLVQGTSKMFVLPGLQSIDKVADRVGFENLPPKFL</sequence>
<dbReference type="InterPro" id="IPR006683">
    <property type="entry name" value="Thioestr_dom"/>
</dbReference>
<evidence type="ECO:0000256" key="2">
    <source>
        <dbReference type="ARBA" id="ARBA00022801"/>
    </source>
</evidence>
<dbReference type="CDD" id="cd03443">
    <property type="entry name" value="PaaI_thioesterase"/>
    <property type="match status" value="1"/>
</dbReference>
<evidence type="ECO:0000313" key="5">
    <source>
        <dbReference type="EMBL" id="MTU03230.1"/>
    </source>
</evidence>
<dbReference type="EMBL" id="WNBM01000001">
    <property type="protein sequence ID" value="MTT75099.1"/>
    <property type="molecule type" value="Genomic_DNA"/>
</dbReference>
<protein>
    <submittedName>
        <fullName evidence="4">Hotdog fold thioesterase</fullName>
    </submittedName>
</protein>
<evidence type="ECO:0000256" key="1">
    <source>
        <dbReference type="ARBA" id="ARBA00008324"/>
    </source>
</evidence>
<dbReference type="RefSeq" id="WP_155163577.1">
    <property type="nucleotide sequence ID" value="NZ_WNBG01000001.1"/>
</dbReference>
<name>A0A7X2XE68_9FIRM</name>
<evidence type="ECO:0000313" key="7">
    <source>
        <dbReference type="Proteomes" id="UP000484547"/>
    </source>
</evidence>
<accession>A0A7X2XE68</accession>
<keyword evidence="6" id="KW-1185">Reference proteome</keyword>
<dbReference type="OrthoDB" id="328435at2"/>
<dbReference type="Gene3D" id="3.10.129.10">
    <property type="entry name" value="Hotdog Thioesterase"/>
    <property type="match status" value="1"/>
</dbReference>
<dbReference type="GO" id="GO:0047617">
    <property type="term" value="F:fatty acyl-CoA hydrolase activity"/>
    <property type="evidence" value="ECO:0007669"/>
    <property type="project" value="InterPro"/>
</dbReference>
<dbReference type="Proteomes" id="UP000443070">
    <property type="component" value="Unassembled WGS sequence"/>
</dbReference>
<dbReference type="InterPro" id="IPR003736">
    <property type="entry name" value="PAAI_dom"/>
</dbReference>
<dbReference type="NCBIfam" id="TIGR00369">
    <property type="entry name" value="unchar_dom_1"/>
    <property type="match status" value="1"/>
</dbReference>
<evidence type="ECO:0000313" key="6">
    <source>
        <dbReference type="Proteomes" id="UP000443070"/>
    </source>
</evidence>
<proteinExistence type="inferred from homology"/>
<dbReference type="Proteomes" id="UP000484547">
    <property type="component" value="Unassembled WGS sequence"/>
</dbReference>
<comment type="similarity">
    <text evidence="1">Belongs to the thioesterase PaaI family.</text>
</comment>
<dbReference type="EMBL" id="WNBW01000001">
    <property type="protein sequence ID" value="MTU03230.1"/>
    <property type="molecule type" value="Genomic_DNA"/>
</dbReference>
<dbReference type="SUPFAM" id="SSF54637">
    <property type="entry name" value="Thioesterase/thiol ester dehydrase-isomerase"/>
    <property type="match status" value="1"/>
</dbReference>
<feature type="domain" description="Thioesterase" evidence="3">
    <location>
        <begin position="53"/>
        <end position="127"/>
    </location>
</feature>
<dbReference type="InterPro" id="IPR029069">
    <property type="entry name" value="HotDog_dom_sf"/>
</dbReference>
<gene>
    <name evidence="4" type="ORF">GMD11_02285</name>
    <name evidence="5" type="ORF">GMD18_02280</name>
</gene>
<reference evidence="6 7" key="1">
    <citation type="journal article" date="2019" name="Nat. Med.">
        <title>A library of human gut bacterial isolates paired with longitudinal multiomics data enables mechanistic microbiome research.</title>
        <authorList>
            <person name="Poyet M."/>
            <person name="Groussin M."/>
            <person name="Gibbons S.M."/>
            <person name="Avila-Pacheco J."/>
            <person name="Jiang X."/>
            <person name="Kearney S.M."/>
            <person name="Perrotta A.R."/>
            <person name="Berdy B."/>
            <person name="Zhao S."/>
            <person name="Lieberman T.D."/>
            <person name="Swanson P.K."/>
            <person name="Smith M."/>
            <person name="Roesemann S."/>
            <person name="Alexander J.E."/>
            <person name="Rich S.A."/>
            <person name="Livny J."/>
            <person name="Vlamakis H."/>
            <person name="Clish C."/>
            <person name="Bullock K."/>
            <person name="Deik A."/>
            <person name="Scott J."/>
            <person name="Pierce K.A."/>
            <person name="Xavier R.J."/>
            <person name="Alm E.J."/>
        </authorList>
    </citation>
    <scope>NUCLEOTIDE SEQUENCE [LARGE SCALE GENOMIC DNA]</scope>
    <source>
        <strain evidence="4 7">BIOML-A13</strain>
        <strain evidence="5 6">BIOML-A3</strain>
    </source>
</reference>